<dbReference type="RefSeq" id="WP_132188542.1">
    <property type="nucleotide sequence ID" value="NZ_SLWM01000004.1"/>
</dbReference>
<protein>
    <submittedName>
        <fullName evidence="3">D-alanyl-D-alanine carboxypeptidase-like protein</fullName>
    </submittedName>
</protein>
<dbReference type="EMBL" id="SLWM01000004">
    <property type="protein sequence ID" value="TCO25696.1"/>
    <property type="molecule type" value="Genomic_DNA"/>
</dbReference>
<sequence>MSQTFSFEEPTSPFRLEAAVVETFGEAEYAEPEVPDRELELFESLQADIESEVASEQLEPAVGYEEVESPADESLEPSDEEFEATADEYEAYQPADEYEAADAYEPAHEALEPAGDEDEYAAYRPSVGESEAEHPVTRFFRVPLAAVEALGKGSYAAALTLLGAVGHRSENDLTNVIFYFRHPDVLGRKIQPDERDLQREWIHIRDTIVRPTLQRRTASVSSPDRAGRSSIPSSGLRWYGPGEATPELLTFLRAVYERQVTLSEGAFVDTLPKSALRTIEGEHRARIPAADAAIRMVAAARADLVKEGQTGVAVGITSAYRSADEQFAIWQGKGHGGKRGFPHYYRITAEQRRATGDEHGPAAVNLLAKVMKKWIAAPGYSNHQDGLALDLGTAPEGKPLGKIGRRAWFHRWLVDNAERFDFRPYTTETWHWVYRPKPTGSAEEAAWRPDELPALVSADDSLPDESVTTEADSEDDGESDDDESDSEDGTEYEEFAPEADLAAVAVRSENPVENDRLHVDPRYGCDQDDVVPPVWLLSDRLRALLRQKSHDSEDRAVLQRAVERQLRTATMYDIVRQIVAHATSPGRLTVYALLFPGEARDNTGIKDLNDKVLGYTLQQQYIARRHEEIKRIFHPQFVVAGQDYKIAVFVTWEQNRPEYDRRLHQLDQKLRELLLKDFLPRSTKEGAKELRRVLEKNPDYRFDVYYGMDTLEVGVSGQQVLTAVHLLLTQALKAAAVGRYIAKGQSTKARVARRFGENASPDRKVDPRGKAFGQAEFLKVASAAPAIKAFMLKAPIEHTPVSDYNTIYVDTVWTQAFYPRQSTGDRDMIRAVRKKDLQKPSLPNVKYTFAAQKELLELWLVTLNLVDFIKDFLDREFTGVVVDQHDRAVQVLDNLRDAKRPVDRERTERFLTEDVRTKRLAVLGTASEYQYYAEAADHDARILFVLDVVDLGVEVMSIYDRTNAKILDERLAGERLMHETFRCTDGITQLRRSTHELVVTTFRRYHELLKRGDGTTAARAAFGTAPAKLGDFADDVQIMLGGDEIMVAAHPRFAAYVANLVADLSATAPGPAGTSQAADAPHLRIRAGVAFSAASASGERKARQLAHNQAMCLADESHGLLKALERRHRRIERLLVKLDAIADKRSKVPEYRRQLDALRLDRLFTRVKFARPVLLPKKRADALVRAWRQGDWPTVDTDVAELVGHDGKVVDRRRLLQAASNLEASVRKDVGKANIHIDPPPAVKIPAPKPDKDDTIRTLLRPLLTPFRVPI</sequence>
<feature type="region of interest" description="Disordered" evidence="1">
    <location>
        <begin position="214"/>
        <end position="233"/>
    </location>
</feature>
<feature type="compositionally biased region" description="Acidic residues" evidence="1">
    <location>
        <begin position="65"/>
        <end position="83"/>
    </location>
</feature>
<accession>A0ABY2BNM1</accession>
<dbReference type="PANTHER" id="PTHR34385:SF1">
    <property type="entry name" value="PEPTIDOGLYCAN L-ALANYL-D-GLUTAMATE ENDOPEPTIDASE CWLK"/>
    <property type="match status" value="1"/>
</dbReference>
<dbReference type="Gene3D" id="3.30.1380.10">
    <property type="match status" value="1"/>
</dbReference>
<evidence type="ECO:0000256" key="1">
    <source>
        <dbReference type="SAM" id="MobiDB-lite"/>
    </source>
</evidence>
<dbReference type="Pfam" id="PF02557">
    <property type="entry name" value="VanY"/>
    <property type="match status" value="1"/>
</dbReference>
<dbReference type="InterPro" id="IPR009045">
    <property type="entry name" value="Zn_M74/Hedgehog-like"/>
</dbReference>
<dbReference type="SUPFAM" id="SSF55166">
    <property type="entry name" value="Hedgehog/DD-peptidase"/>
    <property type="match status" value="1"/>
</dbReference>
<proteinExistence type="predicted"/>
<evidence type="ECO:0000313" key="3">
    <source>
        <dbReference type="EMBL" id="TCO25696.1"/>
    </source>
</evidence>
<dbReference type="InterPro" id="IPR003709">
    <property type="entry name" value="VanY-like_core_dom"/>
</dbReference>
<evidence type="ECO:0000313" key="4">
    <source>
        <dbReference type="Proteomes" id="UP000295818"/>
    </source>
</evidence>
<feature type="region of interest" description="Disordered" evidence="1">
    <location>
        <begin position="455"/>
        <end position="497"/>
    </location>
</feature>
<feature type="region of interest" description="Disordered" evidence="1">
    <location>
        <begin position="46"/>
        <end position="83"/>
    </location>
</feature>
<dbReference type="PANTHER" id="PTHR34385">
    <property type="entry name" value="D-ALANYL-D-ALANINE CARBOXYPEPTIDASE"/>
    <property type="match status" value="1"/>
</dbReference>
<keyword evidence="4" id="KW-1185">Reference proteome</keyword>
<feature type="compositionally biased region" description="Acidic residues" evidence="1">
    <location>
        <begin position="471"/>
        <end position="497"/>
    </location>
</feature>
<reference evidence="3 4" key="1">
    <citation type="journal article" date="2015" name="Stand. Genomic Sci.">
        <title>Genomic Encyclopedia of Bacterial and Archaeal Type Strains, Phase III: the genomes of soil and plant-associated and newly described type strains.</title>
        <authorList>
            <person name="Whitman W.B."/>
            <person name="Woyke T."/>
            <person name="Klenk H.P."/>
            <person name="Zhou Y."/>
            <person name="Lilburn T.G."/>
            <person name="Beck B.J."/>
            <person name="De Vos P."/>
            <person name="Vandamme P."/>
            <person name="Eisen J.A."/>
            <person name="Garrity G."/>
            <person name="Hugenholtz P."/>
            <person name="Kyrpides N.C."/>
        </authorList>
    </citation>
    <scope>NUCLEOTIDE SEQUENCE [LARGE SCALE GENOMIC DNA]</scope>
    <source>
        <strain evidence="3 4">VKM Ac-2538</strain>
    </source>
</reference>
<evidence type="ECO:0000259" key="2">
    <source>
        <dbReference type="Pfam" id="PF02557"/>
    </source>
</evidence>
<comment type="caution">
    <text evidence="3">The sequence shown here is derived from an EMBL/GenBank/DDBJ whole genome shotgun (WGS) entry which is preliminary data.</text>
</comment>
<organism evidence="3 4">
    <name type="scientific">Kribbella orskensis</name>
    <dbReference type="NCBI Taxonomy" id="2512216"/>
    <lineage>
        <taxon>Bacteria</taxon>
        <taxon>Bacillati</taxon>
        <taxon>Actinomycetota</taxon>
        <taxon>Actinomycetes</taxon>
        <taxon>Propionibacteriales</taxon>
        <taxon>Kribbellaceae</taxon>
        <taxon>Kribbella</taxon>
    </lineage>
</organism>
<dbReference type="InterPro" id="IPR052179">
    <property type="entry name" value="DD-CPase-like"/>
</dbReference>
<dbReference type="CDD" id="cd14814">
    <property type="entry name" value="Peptidase_M15"/>
    <property type="match status" value="1"/>
</dbReference>
<feature type="domain" description="D-alanyl-D-alanine carboxypeptidase-like core" evidence="2">
    <location>
        <begin position="289"/>
        <end position="436"/>
    </location>
</feature>
<name>A0ABY2BNM1_9ACTN</name>
<dbReference type="Proteomes" id="UP000295818">
    <property type="component" value="Unassembled WGS sequence"/>
</dbReference>
<gene>
    <name evidence="3" type="ORF">EV644_104200</name>
</gene>